<dbReference type="PANTHER" id="PTHR46128">
    <property type="entry name" value="MITOCHONDRIAL GROUP I INTRON SPLICING FACTOR CCM1"/>
    <property type="match status" value="1"/>
</dbReference>
<dbReference type="AlphaFoldDB" id="K8EDB8"/>
<sequence length="671" mass="76765">MKKTENENEEDFLEEKRRNPQDKSHLAYHDERFRCRKCARNASCFAVHKATQRMITIGKKTSLTTRTRNKNNNNSDKGRLRGQRAKRRDFEEAGFGGASSSSSSWSREDEEEEEEEKEGLTTTEKTTARTKLEEYAYDDPRYELKKLKDSGHRPTMKTYTSLICALGKQNKAKEAEEIFNQEARVEFDCDAAIFNAITHGYCENDQPDEAMQFVDSWVEEIGLCDRPDMEGMKDKIAKPNRATHPEIINAYARNGEYRKVYRTLRIMEEKHLVVPSERTYNAFIKGCIENNDPEEAETVIERWNNEKYDLEKMASKLVTKPVAASYGMVIDYYCNNDDIGKGRKLLEKMRWANVAPSLPIFNMLLKGYLKSGNPRAAEVIFRELQGGGSWDMEKMRVKPDVQTYTMFLEYWANSGDTENAERYLTAMRKDKNKIKIDSFVIASVAKAYARACDPVMAEERCKSLMEEYKIKPHVVPLTTVVAAYCTDGDTGEAERVVREMMEDYDVNPNERTFSHVIWAHGQREDVASIRRVASWMIDLGFRIDRGDTKNSLFRALQECGLGRNAVENLIQDVANQDVIRKRRTENGNQRLYDRSNDEEVNTAAPQTPPPPPQQQQLQRRSIAVGQRGRRGGVDANTNNGTTRRAPRAFGHARRCLAVASSSGGAVASFYF</sequence>
<evidence type="ECO:0000256" key="3">
    <source>
        <dbReference type="PROSITE-ProRule" id="PRU00708"/>
    </source>
</evidence>
<dbReference type="GeneID" id="19016191"/>
<dbReference type="InterPro" id="IPR011990">
    <property type="entry name" value="TPR-like_helical_dom_sf"/>
</dbReference>
<feature type="region of interest" description="Disordered" evidence="4">
    <location>
        <begin position="582"/>
        <end position="646"/>
    </location>
</feature>
<dbReference type="Pfam" id="PF13812">
    <property type="entry name" value="PPR_3"/>
    <property type="match status" value="3"/>
</dbReference>
<dbReference type="InterPro" id="IPR050872">
    <property type="entry name" value="PPR_P_subfamily"/>
</dbReference>
<dbReference type="OrthoDB" id="185373at2759"/>
<dbReference type="EMBL" id="FO082275">
    <property type="protein sequence ID" value="CCO16077.1"/>
    <property type="molecule type" value="Genomic_DNA"/>
</dbReference>
<feature type="compositionally biased region" description="Low complexity" evidence="4">
    <location>
        <begin position="59"/>
        <end position="75"/>
    </location>
</feature>
<dbReference type="PANTHER" id="PTHR46128:SF342">
    <property type="entry name" value="PENTACOTRIPEPTIDE-REPEAT REGION OF PRORP DOMAIN-CONTAINING PROTEIN"/>
    <property type="match status" value="1"/>
</dbReference>
<name>K8EDB8_9CHLO</name>
<dbReference type="Gene3D" id="1.25.40.10">
    <property type="entry name" value="Tetratricopeptide repeat domain"/>
    <property type="match status" value="3"/>
</dbReference>
<evidence type="ECO:0000313" key="5">
    <source>
        <dbReference type="EMBL" id="CCO16077.1"/>
    </source>
</evidence>
<protein>
    <recommendedName>
        <fullName evidence="7">Pentacotripeptide-repeat region of PRORP domain-containing protein</fullName>
    </recommendedName>
</protein>
<dbReference type="Proteomes" id="UP000198341">
    <property type="component" value="Chromosome 4"/>
</dbReference>
<dbReference type="KEGG" id="bpg:Bathy04g01660"/>
<dbReference type="InterPro" id="IPR002885">
    <property type="entry name" value="PPR_rpt"/>
</dbReference>
<evidence type="ECO:0000256" key="2">
    <source>
        <dbReference type="ARBA" id="ARBA00022737"/>
    </source>
</evidence>
<evidence type="ECO:0000313" key="6">
    <source>
        <dbReference type="Proteomes" id="UP000198341"/>
    </source>
</evidence>
<organism evidence="5 6">
    <name type="scientific">Bathycoccus prasinos</name>
    <dbReference type="NCBI Taxonomy" id="41875"/>
    <lineage>
        <taxon>Eukaryota</taxon>
        <taxon>Viridiplantae</taxon>
        <taxon>Chlorophyta</taxon>
        <taxon>Mamiellophyceae</taxon>
        <taxon>Mamiellales</taxon>
        <taxon>Bathycoccaceae</taxon>
        <taxon>Bathycoccus</taxon>
    </lineage>
</organism>
<dbReference type="RefSeq" id="XP_007513552.1">
    <property type="nucleotide sequence ID" value="XM_007513490.1"/>
</dbReference>
<keyword evidence="6" id="KW-1185">Reference proteome</keyword>
<dbReference type="STRING" id="41875.K8EDB8"/>
<dbReference type="eggNOG" id="KOG4197">
    <property type="taxonomic scope" value="Eukaryota"/>
</dbReference>
<dbReference type="PROSITE" id="PS51375">
    <property type="entry name" value="PPR"/>
    <property type="match status" value="2"/>
</dbReference>
<evidence type="ECO:0000256" key="4">
    <source>
        <dbReference type="SAM" id="MobiDB-lite"/>
    </source>
</evidence>
<dbReference type="NCBIfam" id="TIGR00756">
    <property type="entry name" value="PPR"/>
    <property type="match status" value="5"/>
</dbReference>
<evidence type="ECO:0000256" key="1">
    <source>
        <dbReference type="ARBA" id="ARBA00007626"/>
    </source>
</evidence>
<feature type="repeat" description="PPR" evidence="3">
    <location>
        <begin position="322"/>
        <end position="356"/>
    </location>
</feature>
<feature type="region of interest" description="Disordered" evidence="4">
    <location>
        <begin position="1"/>
        <end position="25"/>
    </location>
</feature>
<reference evidence="5 6" key="1">
    <citation type="submission" date="2011-10" db="EMBL/GenBank/DDBJ databases">
        <authorList>
            <person name="Genoscope - CEA"/>
        </authorList>
    </citation>
    <scope>NUCLEOTIDE SEQUENCE [LARGE SCALE GENOMIC DNA]</scope>
    <source>
        <strain evidence="5 6">RCC 1105</strain>
    </source>
</reference>
<feature type="compositionally biased region" description="Acidic residues" evidence="4">
    <location>
        <begin position="108"/>
        <end position="117"/>
    </location>
</feature>
<accession>K8EDB8</accession>
<keyword evidence="2" id="KW-0677">Repeat</keyword>
<dbReference type="Pfam" id="PF01535">
    <property type="entry name" value="PPR"/>
    <property type="match status" value="4"/>
</dbReference>
<comment type="similarity">
    <text evidence="1">Belongs to the PPR family. P subfamily.</text>
</comment>
<feature type="repeat" description="PPR" evidence="3">
    <location>
        <begin position="276"/>
        <end position="310"/>
    </location>
</feature>
<proteinExistence type="inferred from homology"/>
<feature type="compositionally biased region" description="Basic and acidic residues" evidence="4">
    <location>
        <begin position="14"/>
        <end position="25"/>
    </location>
</feature>
<gene>
    <name evidence="5" type="ORF">Bathy04g01660</name>
</gene>
<feature type="region of interest" description="Disordered" evidence="4">
    <location>
        <begin position="57"/>
        <end position="132"/>
    </location>
</feature>
<evidence type="ECO:0008006" key="7">
    <source>
        <dbReference type="Google" id="ProtNLM"/>
    </source>
</evidence>